<keyword evidence="2" id="KW-1003">Cell membrane</keyword>
<keyword evidence="3 6" id="KW-0812">Transmembrane</keyword>
<dbReference type="GO" id="GO:0005886">
    <property type="term" value="C:plasma membrane"/>
    <property type="evidence" value="ECO:0007669"/>
    <property type="project" value="UniProtKB-SubCell"/>
</dbReference>
<accession>A0A2W5FLU4</accession>
<organism evidence="8 9">
    <name type="scientific">Micavibrio aeruginosavorus</name>
    <dbReference type="NCBI Taxonomy" id="349221"/>
    <lineage>
        <taxon>Bacteria</taxon>
        <taxon>Pseudomonadati</taxon>
        <taxon>Bdellovibrionota</taxon>
        <taxon>Bdellovibrionia</taxon>
        <taxon>Bdellovibrionales</taxon>
        <taxon>Pseudobdellovibrionaceae</taxon>
        <taxon>Micavibrio</taxon>
    </lineage>
</organism>
<dbReference type="Gene3D" id="1.20.58.220">
    <property type="entry name" value="Phosphate transport system protein phou homolog 2, domain 2"/>
    <property type="match status" value="1"/>
</dbReference>
<feature type="domain" description="PhoU" evidence="7">
    <location>
        <begin position="449"/>
        <end position="531"/>
    </location>
</feature>
<protein>
    <submittedName>
        <fullName evidence="8">Na+/Pi-cotransporter family protein</fullName>
    </submittedName>
</protein>
<sequence length="560" mass="60769">MASVTLLHIIGGVCLLLFGLRLVRNGVTRAFGVELRRAISISTKNRVSAFFAGIGVTTLLQSSTATTMIIASFAGQGLIGATAGLAVVLGADVGTTIVAQVLTFDLSWLSSAMLIVGYFFYTGKNQSGPMRQVGRILVGLGLMMLALALIKGAAAPLKTSETLPLILKPLSSDPLLAVIVGALLTWLFHSSLAIVLLLMSMVHTDLISVELAIIMVLGANIGNTIAPLMSALKDPPEAARIPCGNLIMRLIAVLVSLCFVSYIPDLLDKYKLTDARTVVNFHMAFNIALAIIFLPLLDIIAKLVTIAIPKKEVRDNLSTPQYLDEKVIETPMVALTNAARESLRMADLLDQMFNQTWNAFQKKDVGLIERARATDIAIDTLYKAIKNYLVRLSSEAMNTVEAKRHFQILTFATNLEHVGDILDKSMLAMADKKAKDGKNFSSQGLIELNNLFRLVLESMRLAQTVFISGDAKLARQLVEDKALIKQAEMQASINHMGRMQQGIPETLATSDLHMDIIRDLRRINSLMAAIAYPILEEAGELKPRLSPATTEGITDAKTSS</sequence>
<name>A0A2W5FLU4_9BACT</name>
<evidence type="ECO:0000313" key="9">
    <source>
        <dbReference type="Proteomes" id="UP000249739"/>
    </source>
</evidence>
<dbReference type="GO" id="GO:0044341">
    <property type="term" value="P:sodium-dependent phosphate transport"/>
    <property type="evidence" value="ECO:0007669"/>
    <property type="project" value="InterPro"/>
</dbReference>
<dbReference type="EMBL" id="QFOT01000038">
    <property type="protein sequence ID" value="PZP56088.1"/>
    <property type="molecule type" value="Genomic_DNA"/>
</dbReference>
<comment type="subcellular location">
    <subcellularLocation>
        <location evidence="1">Cell membrane</location>
        <topology evidence="1">Multi-pass membrane protein</topology>
    </subcellularLocation>
</comment>
<feature type="transmembrane region" description="Helical" evidence="6">
    <location>
        <begin position="246"/>
        <end position="263"/>
    </location>
</feature>
<dbReference type="InterPro" id="IPR038078">
    <property type="entry name" value="PhoU-like_sf"/>
</dbReference>
<dbReference type="PANTHER" id="PTHR10010:SF46">
    <property type="entry name" value="SODIUM-DEPENDENT PHOSPHATE TRANSPORT PROTEIN 2B"/>
    <property type="match status" value="1"/>
</dbReference>
<dbReference type="InterPro" id="IPR003841">
    <property type="entry name" value="Na/Pi_transpt"/>
</dbReference>
<dbReference type="NCBIfam" id="NF037997">
    <property type="entry name" value="Na_Pi_symport"/>
    <property type="match status" value="1"/>
</dbReference>
<feature type="transmembrane region" description="Helical" evidence="6">
    <location>
        <begin position="284"/>
        <end position="308"/>
    </location>
</feature>
<feature type="transmembrane region" description="Helical" evidence="6">
    <location>
        <begin position="175"/>
        <end position="199"/>
    </location>
</feature>
<dbReference type="InterPro" id="IPR026022">
    <property type="entry name" value="PhoU_dom"/>
</dbReference>
<feature type="domain" description="PhoU" evidence="7">
    <location>
        <begin position="344"/>
        <end position="421"/>
    </location>
</feature>
<evidence type="ECO:0000256" key="6">
    <source>
        <dbReference type="SAM" id="Phobius"/>
    </source>
</evidence>
<evidence type="ECO:0000256" key="2">
    <source>
        <dbReference type="ARBA" id="ARBA00022475"/>
    </source>
</evidence>
<comment type="caution">
    <text evidence="8">The sequence shown here is derived from an EMBL/GenBank/DDBJ whole genome shotgun (WGS) entry which is preliminary data.</text>
</comment>
<feature type="transmembrane region" description="Helical" evidence="6">
    <location>
        <begin position="69"/>
        <end position="91"/>
    </location>
</feature>
<reference evidence="8 9" key="1">
    <citation type="submission" date="2017-08" db="EMBL/GenBank/DDBJ databases">
        <title>Infants hospitalized years apart are colonized by the same room-sourced microbial strains.</title>
        <authorList>
            <person name="Brooks B."/>
            <person name="Olm M.R."/>
            <person name="Firek B.A."/>
            <person name="Baker R."/>
            <person name="Thomas B.C."/>
            <person name="Morowitz M.J."/>
            <person name="Banfield J.F."/>
        </authorList>
    </citation>
    <scope>NUCLEOTIDE SEQUENCE [LARGE SCALE GENOMIC DNA]</scope>
    <source>
        <strain evidence="8">S2_006_000_R2_64</strain>
    </source>
</reference>
<dbReference type="Pfam" id="PF01895">
    <property type="entry name" value="PhoU"/>
    <property type="match status" value="2"/>
</dbReference>
<evidence type="ECO:0000256" key="3">
    <source>
        <dbReference type="ARBA" id="ARBA00022692"/>
    </source>
</evidence>
<evidence type="ECO:0000259" key="7">
    <source>
        <dbReference type="Pfam" id="PF01895"/>
    </source>
</evidence>
<dbReference type="SUPFAM" id="SSF109755">
    <property type="entry name" value="PhoU-like"/>
    <property type="match status" value="1"/>
</dbReference>
<dbReference type="GO" id="GO:0005436">
    <property type="term" value="F:sodium:phosphate symporter activity"/>
    <property type="evidence" value="ECO:0007669"/>
    <property type="project" value="InterPro"/>
</dbReference>
<feature type="transmembrane region" description="Helical" evidence="6">
    <location>
        <begin position="206"/>
        <end position="226"/>
    </location>
</feature>
<proteinExistence type="predicted"/>
<feature type="transmembrane region" description="Helical" evidence="6">
    <location>
        <begin position="133"/>
        <end position="155"/>
    </location>
</feature>
<keyword evidence="4 6" id="KW-1133">Transmembrane helix</keyword>
<evidence type="ECO:0000313" key="8">
    <source>
        <dbReference type="EMBL" id="PZP56088.1"/>
    </source>
</evidence>
<evidence type="ECO:0000256" key="5">
    <source>
        <dbReference type="ARBA" id="ARBA00023136"/>
    </source>
</evidence>
<dbReference type="Pfam" id="PF02690">
    <property type="entry name" value="Na_Pi_cotrans"/>
    <property type="match status" value="2"/>
</dbReference>
<feature type="transmembrane region" description="Helical" evidence="6">
    <location>
        <begin position="97"/>
        <end position="121"/>
    </location>
</feature>
<dbReference type="NCBIfam" id="TIGR00704">
    <property type="entry name" value="NaPi_cotrn_rel"/>
    <property type="match status" value="1"/>
</dbReference>
<dbReference type="PANTHER" id="PTHR10010">
    <property type="entry name" value="SOLUTE CARRIER FAMILY 34 SODIUM PHOSPHATE , MEMBER 2-RELATED"/>
    <property type="match status" value="1"/>
</dbReference>
<feature type="transmembrane region" description="Helical" evidence="6">
    <location>
        <begin position="6"/>
        <end position="23"/>
    </location>
</feature>
<keyword evidence="5 6" id="KW-0472">Membrane</keyword>
<gene>
    <name evidence="8" type="ORF">DI586_04870</name>
</gene>
<dbReference type="InterPro" id="IPR004633">
    <property type="entry name" value="NaPi_cotrn-rel/YqeW-like"/>
</dbReference>
<dbReference type="AlphaFoldDB" id="A0A2W5FLU4"/>
<dbReference type="Proteomes" id="UP000249739">
    <property type="component" value="Unassembled WGS sequence"/>
</dbReference>
<evidence type="ECO:0000256" key="1">
    <source>
        <dbReference type="ARBA" id="ARBA00004651"/>
    </source>
</evidence>
<evidence type="ECO:0000256" key="4">
    <source>
        <dbReference type="ARBA" id="ARBA00022989"/>
    </source>
</evidence>